<evidence type="ECO:0000256" key="1">
    <source>
        <dbReference type="SAM" id="Phobius"/>
    </source>
</evidence>
<evidence type="ECO:0000313" key="3">
    <source>
        <dbReference type="Proteomes" id="UP000216752"/>
    </source>
</evidence>
<keyword evidence="1" id="KW-1133">Transmembrane helix</keyword>
<sequence>MTNDIFVRIILFSVVIIIFCFGWSNSSLSIDMAPYQKLDLIIKFGGAIIALISAFVAYFKYIDERNRQYLEKRLTHIYGPLIGLLTSCATLEGMNHTEENGKIKLIVPANWGNIKGLGEFHYSSTELDKILDGEAFLSKIEDHIGYARPQLVELFYQYKFFLQIKTIVSDSDITQEEREQVKLKLLDEIAEGYQDTIKKLGLE</sequence>
<feature type="transmembrane region" description="Helical" evidence="1">
    <location>
        <begin position="44"/>
        <end position="62"/>
    </location>
</feature>
<feature type="transmembrane region" description="Helical" evidence="1">
    <location>
        <begin position="5"/>
        <end position="24"/>
    </location>
</feature>
<name>A0ABZ3IH18_9FIRM</name>
<organism evidence="2 3">
    <name type="scientific">Sporomusa silvacetica DSM 10669</name>
    <dbReference type="NCBI Taxonomy" id="1123289"/>
    <lineage>
        <taxon>Bacteria</taxon>
        <taxon>Bacillati</taxon>
        <taxon>Bacillota</taxon>
        <taxon>Negativicutes</taxon>
        <taxon>Selenomonadales</taxon>
        <taxon>Sporomusaceae</taxon>
        <taxon>Sporomusa</taxon>
    </lineage>
</organism>
<keyword evidence="3" id="KW-1185">Reference proteome</keyword>
<evidence type="ECO:0000313" key="2">
    <source>
        <dbReference type="EMBL" id="XFO64782.1"/>
    </source>
</evidence>
<protein>
    <submittedName>
        <fullName evidence="2">Uncharacterized protein</fullName>
    </submittedName>
</protein>
<keyword evidence="1" id="KW-0472">Membrane</keyword>
<proteinExistence type="predicted"/>
<reference evidence="2" key="1">
    <citation type="submission" date="2024-05" db="EMBL/GenBank/DDBJ databases">
        <title>Isolation and characterization of Sporomusa carbonis sp. nov., a carboxydotrophic hydrogenogen in the genus of Sporomusa isolated from a charcoal burning pile.</title>
        <authorList>
            <person name="Boeer T."/>
            <person name="Rosenbaum F."/>
            <person name="Eysell L."/>
            <person name="Mueller V."/>
            <person name="Daniel R."/>
            <person name="Poehlein A."/>
        </authorList>
    </citation>
    <scope>NUCLEOTIDE SEQUENCE [LARGE SCALE GENOMIC DNA]</scope>
    <source>
        <strain evidence="2">DSM 10669</strain>
    </source>
</reference>
<dbReference type="EMBL" id="CP155573">
    <property type="protein sequence ID" value="XFO64782.1"/>
    <property type="molecule type" value="Genomic_DNA"/>
</dbReference>
<keyword evidence="1" id="KW-0812">Transmembrane</keyword>
<dbReference type="RefSeq" id="WP_094607747.1">
    <property type="nucleotide sequence ID" value="NZ_CP155573.1"/>
</dbReference>
<accession>A0ABZ3IH18</accession>
<dbReference type="Proteomes" id="UP000216752">
    <property type="component" value="Chromosome"/>
</dbReference>
<gene>
    <name evidence="2" type="ORF">SPSIL_008910</name>
</gene>